<reference evidence="2" key="1">
    <citation type="submission" date="2020-01" db="EMBL/GenBank/DDBJ databases">
        <title>The Celery Genome Sequence Reveals Sequential Paleo-tetraploidization, Resistance Gene Elimination, Karyotype Evolution, and Functional Innovation in Apiales.</title>
        <authorList>
            <person name="Song X."/>
        </authorList>
    </citation>
    <scope>NUCLEOTIDE SEQUENCE</scope>
    <source>
        <tissue evidence="2">Leaf</tissue>
    </source>
</reference>
<sequence length="99" mass="10487">MSETTLSNEVVEPMKKDESTDNQPSTEAKPESDEAADVEDDSAAMCCQCCVVGTTCVVCLPCEIVALVVRCLLLPCKCATVFCCPPKEEVPAPEPTAST</sequence>
<dbReference type="EMBL" id="WRXP01004308">
    <property type="protein sequence ID" value="KAF1001462.1"/>
    <property type="molecule type" value="Genomic_DNA"/>
</dbReference>
<proteinExistence type="predicted"/>
<feature type="region of interest" description="Disordered" evidence="1">
    <location>
        <begin position="1"/>
        <end position="36"/>
    </location>
</feature>
<evidence type="ECO:0000256" key="1">
    <source>
        <dbReference type="SAM" id="MobiDB-lite"/>
    </source>
</evidence>
<dbReference type="Proteomes" id="UP000593563">
    <property type="component" value="Unassembled WGS sequence"/>
</dbReference>
<dbReference type="AlphaFoldDB" id="A0A6L5BA59"/>
<comment type="caution">
    <text evidence="2">The sequence shown here is derived from an EMBL/GenBank/DDBJ whole genome shotgun (WGS) entry which is preliminary data.</text>
</comment>
<keyword evidence="3" id="KW-1185">Reference proteome</keyword>
<evidence type="ECO:0000313" key="2">
    <source>
        <dbReference type="EMBL" id="KAF1001462.1"/>
    </source>
</evidence>
<accession>A0A6L5BA59</accession>
<organism evidence="2 3">
    <name type="scientific">Apium graveolens</name>
    <name type="common">Celery</name>
    <dbReference type="NCBI Taxonomy" id="4045"/>
    <lineage>
        <taxon>Eukaryota</taxon>
        <taxon>Viridiplantae</taxon>
        <taxon>Streptophyta</taxon>
        <taxon>Embryophyta</taxon>
        <taxon>Tracheophyta</taxon>
        <taxon>Spermatophyta</taxon>
        <taxon>Magnoliopsida</taxon>
        <taxon>eudicotyledons</taxon>
        <taxon>Gunneridae</taxon>
        <taxon>Pentapetalae</taxon>
        <taxon>asterids</taxon>
        <taxon>campanulids</taxon>
        <taxon>Apiales</taxon>
        <taxon>Apiaceae</taxon>
        <taxon>Apioideae</taxon>
        <taxon>apioid superclade</taxon>
        <taxon>Apieae</taxon>
        <taxon>Apium</taxon>
    </lineage>
</organism>
<name>A0A6L5BA59_APIGR</name>
<protein>
    <submittedName>
        <fullName evidence="2">Uncharacterized protein</fullName>
    </submittedName>
</protein>
<evidence type="ECO:0000313" key="3">
    <source>
        <dbReference type="Proteomes" id="UP000593563"/>
    </source>
</evidence>
<gene>
    <name evidence="2" type="ORF">AG4045_009209</name>
</gene>